<evidence type="ECO:0008006" key="4">
    <source>
        <dbReference type="Google" id="ProtNLM"/>
    </source>
</evidence>
<dbReference type="EMBL" id="CP093442">
    <property type="protein sequence ID" value="UOE99729.1"/>
    <property type="molecule type" value="Genomic_DNA"/>
</dbReference>
<keyword evidence="3" id="KW-1185">Reference proteome</keyword>
<feature type="region of interest" description="Disordered" evidence="1">
    <location>
        <begin position="27"/>
        <end position="67"/>
    </location>
</feature>
<sequence length="211" mass="24565">MKFLFISLPVVFTVLGCAQFQRSSSSGYQAPMTYQDSEHASRPSYDRQTRQTAYELGKDPNSLSPSDLDEIRSRQKVREMERTLSSKKEREQYSKVLPWLKNDNEKIDFLAIPSIEGRQQWINRNDIWARSQAPAEEIKDLIETQDIAVGMPQAYVKKSWGEPTSVEVSGNPIYKNERWKYLRHVSSPQGFRQEVRYVYFEGGRVVGWETE</sequence>
<dbReference type="PROSITE" id="PS51257">
    <property type="entry name" value="PROKAR_LIPOPROTEIN"/>
    <property type="match status" value="1"/>
</dbReference>
<organism evidence="2 3">
    <name type="scientific">Bdellovibrio reynosensis</name>
    <dbReference type="NCBI Taxonomy" id="2835041"/>
    <lineage>
        <taxon>Bacteria</taxon>
        <taxon>Pseudomonadati</taxon>
        <taxon>Bdellovibrionota</taxon>
        <taxon>Bdellovibrionia</taxon>
        <taxon>Bdellovibrionales</taxon>
        <taxon>Pseudobdellovibrionaceae</taxon>
        <taxon>Bdellovibrio</taxon>
    </lineage>
</organism>
<proteinExistence type="predicted"/>
<feature type="compositionally biased region" description="Basic and acidic residues" evidence="1">
    <location>
        <begin position="36"/>
        <end position="49"/>
    </location>
</feature>
<evidence type="ECO:0000256" key="1">
    <source>
        <dbReference type="SAM" id="MobiDB-lite"/>
    </source>
</evidence>
<dbReference type="RefSeq" id="WP_243534905.1">
    <property type="nucleotide sequence ID" value="NZ_CP093442.1"/>
</dbReference>
<evidence type="ECO:0000313" key="2">
    <source>
        <dbReference type="EMBL" id="UOE99729.1"/>
    </source>
</evidence>
<accession>A0ABY4C4A7</accession>
<evidence type="ECO:0000313" key="3">
    <source>
        <dbReference type="Proteomes" id="UP000830116"/>
    </source>
</evidence>
<protein>
    <recommendedName>
        <fullName evidence="4">Lipoprotein</fullName>
    </recommendedName>
</protein>
<reference evidence="2" key="1">
    <citation type="submission" date="2022-03" db="EMBL/GenBank/DDBJ databases">
        <title>Genome Identification and Characterization of new species Bdellovibrio reynosense LBG001 sp. nov. from a Mexico soil sample.</title>
        <authorList>
            <person name="Camilli A."/>
            <person name="Ajao Y."/>
            <person name="Guo X."/>
        </authorList>
    </citation>
    <scope>NUCLEOTIDE SEQUENCE</scope>
    <source>
        <strain evidence="2">LBG001</strain>
    </source>
</reference>
<name>A0ABY4C4A7_9BACT</name>
<dbReference type="Proteomes" id="UP000830116">
    <property type="component" value="Chromosome"/>
</dbReference>
<gene>
    <name evidence="2" type="ORF">MNR06_08475</name>
</gene>